<keyword evidence="2" id="KW-1185">Reference proteome</keyword>
<dbReference type="EMBL" id="LDOT01000050">
    <property type="protein sequence ID" value="KLV02230.1"/>
    <property type="molecule type" value="Genomic_DNA"/>
</dbReference>
<proteinExistence type="predicted"/>
<dbReference type="AlphaFoldDB" id="A0A0J1GR94"/>
<accession>A0A0J1GR94</accession>
<evidence type="ECO:0000313" key="2">
    <source>
        <dbReference type="Proteomes" id="UP000036097"/>
    </source>
</evidence>
<reference evidence="1 2" key="1">
    <citation type="submission" date="2015-05" db="EMBL/GenBank/DDBJ databases">
        <title>Photobacterium galathea sp. nov.</title>
        <authorList>
            <person name="Machado H."/>
            <person name="Gram L."/>
        </authorList>
    </citation>
    <scope>NUCLEOTIDE SEQUENCE [LARGE SCALE GENOMIC DNA]</scope>
    <source>
        <strain evidence="1 2">CGMCC 1.12159</strain>
    </source>
</reference>
<comment type="caution">
    <text evidence="1">The sequence shown here is derived from an EMBL/GenBank/DDBJ whole genome shotgun (WGS) entry which is preliminary data.</text>
</comment>
<name>A0A0J1GR94_9GAMM</name>
<organism evidence="1 2">
    <name type="scientific">Photobacterium aquae</name>
    <dbReference type="NCBI Taxonomy" id="1195763"/>
    <lineage>
        <taxon>Bacteria</taxon>
        <taxon>Pseudomonadati</taxon>
        <taxon>Pseudomonadota</taxon>
        <taxon>Gammaproteobacteria</taxon>
        <taxon>Vibrionales</taxon>
        <taxon>Vibrionaceae</taxon>
        <taxon>Photobacterium</taxon>
    </lineage>
</organism>
<dbReference type="Proteomes" id="UP000036097">
    <property type="component" value="Unassembled WGS sequence"/>
</dbReference>
<sequence>MQPPFGAAFCYQRPSQTPGSKCTSAIPLPKPTCFACPQPYTGKPTRPCIARQYLAIPLGGSTRGGRYSHNNSTKRWD</sequence>
<evidence type="ECO:0000313" key="1">
    <source>
        <dbReference type="EMBL" id="KLV02230.1"/>
    </source>
</evidence>
<protein>
    <submittedName>
        <fullName evidence="1">Uncharacterized protein</fullName>
    </submittedName>
</protein>
<dbReference type="PATRIC" id="fig|1195763.3.peg.4670"/>
<gene>
    <name evidence="1" type="ORF">ABT56_21765</name>
</gene>